<dbReference type="PANTHER" id="PTHR47506:SF6">
    <property type="entry name" value="HTH-TYPE TRANSCRIPTIONAL REPRESSOR NEMR"/>
    <property type="match status" value="1"/>
</dbReference>
<evidence type="ECO:0000313" key="6">
    <source>
        <dbReference type="EMBL" id="OYR17729.1"/>
    </source>
</evidence>
<reference evidence="6 7" key="1">
    <citation type="submission" date="2017-07" db="EMBL/GenBank/DDBJ databases">
        <title>Phylogenetic study on the rhizospheric bacterium Ochrobactrum sp. A44.</title>
        <authorList>
            <person name="Krzyzanowska D.M."/>
            <person name="Ossowicki A."/>
            <person name="Rajewska M."/>
            <person name="Maciag T."/>
            <person name="Kaczynski Z."/>
            <person name="Czerwicka M."/>
            <person name="Jafra S."/>
        </authorList>
    </citation>
    <scope>NUCLEOTIDE SEQUENCE [LARGE SCALE GENOMIC DNA]</scope>
    <source>
        <strain evidence="6 7">OgA9a</strain>
    </source>
</reference>
<dbReference type="EMBL" id="NNRL01000143">
    <property type="protein sequence ID" value="OYR17729.1"/>
    <property type="molecule type" value="Genomic_DNA"/>
</dbReference>
<sequence length="167" mass="18283">MNDTAGAIMDAAEERIRQAGYSGFSFREVAADIGVKSSSVHYHFPTKEKLAAAVARRYTDRFVEAVDRQLDAGDDIVKAWRKVFRDALYRDGRMCLCGALGATSHDLATEVRDEVKRFFLLGIERLMQGGLTKDAAVQVLATLEGAMLAANVLEDRTMFEAGTAAMA</sequence>
<dbReference type="Gene3D" id="1.10.357.10">
    <property type="entry name" value="Tetracycline Repressor, domain 2"/>
    <property type="match status" value="1"/>
</dbReference>
<dbReference type="Proteomes" id="UP000216478">
    <property type="component" value="Unassembled WGS sequence"/>
</dbReference>
<dbReference type="RefSeq" id="WP_094538817.1">
    <property type="nucleotide sequence ID" value="NZ_JBHEER010000014.1"/>
</dbReference>
<accession>A0A256FS95</accession>
<evidence type="ECO:0000256" key="4">
    <source>
        <dbReference type="PROSITE-ProRule" id="PRU00335"/>
    </source>
</evidence>
<protein>
    <submittedName>
        <fullName evidence="6">Bacterial regulatory, tetR family protein</fullName>
    </submittedName>
</protein>
<name>A0A256FS95_9HYPH</name>
<dbReference type="InterPro" id="IPR009057">
    <property type="entry name" value="Homeodomain-like_sf"/>
</dbReference>
<organism evidence="6 7">
    <name type="scientific">Brucella grignonensis</name>
    <dbReference type="NCBI Taxonomy" id="94627"/>
    <lineage>
        <taxon>Bacteria</taxon>
        <taxon>Pseudomonadati</taxon>
        <taxon>Pseudomonadota</taxon>
        <taxon>Alphaproteobacteria</taxon>
        <taxon>Hyphomicrobiales</taxon>
        <taxon>Brucellaceae</taxon>
        <taxon>Brucella/Ochrobactrum group</taxon>
        <taxon>Brucella</taxon>
    </lineage>
</organism>
<keyword evidence="1" id="KW-0805">Transcription regulation</keyword>
<evidence type="ECO:0000313" key="7">
    <source>
        <dbReference type="Proteomes" id="UP000216478"/>
    </source>
</evidence>
<evidence type="ECO:0000256" key="2">
    <source>
        <dbReference type="ARBA" id="ARBA00023125"/>
    </source>
</evidence>
<dbReference type="Pfam" id="PF00440">
    <property type="entry name" value="TetR_N"/>
    <property type="match status" value="1"/>
</dbReference>
<dbReference type="PRINTS" id="PR00455">
    <property type="entry name" value="HTHTETR"/>
</dbReference>
<dbReference type="GO" id="GO:0003677">
    <property type="term" value="F:DNA binding"/>
    <property type="evidence" value="ECO:0007669"/>
    <property type="project" value="UniProtKB-UniRule"/>
</dbReference>
<proteinExistence type="predicted"/>
<evidence type="ECO:0000256" key="1">
    <source>
        <dbReference type="ARBA" id="ARBA00023015"/>
    </source>
</evidence>
<dbReference type="InterPro" id="IPR001647">
    <property type="entry name" value="HTH_TetR"/>
</dbReference>
<feature type="domain" description="HTH tetR-type" evidence="5">
    <location>
        <begin position="2"/>
        <end position="62"/>
    </location>
</feature>
<keyword evidence="2 4" id="KW-0238">DNA-binding</keyword>
<dbReference type="SUPFAM" id="SSF48498">
    <property type="entry name" value="Tetracyclin repressor-like, C-terminal domain"/>
    <property type="match status" value="1"/>
</dbReference>
<dbReference type="AlphaFoldDB" id="A0A256FS95"/>
<dbReference type="InterPro" id="IPR036271">
    <property type="entry name" value="Tet_transcr_reg_TetR-rel_C_sf"/>
</dbReference>
<evidence type="ECO:0000256" key="3">
    <source>
        <dbReference type="ARBA" id="ARBA00023163"/>
    </source>
</evidence>
<evidence type="ECO:0000259" key="5">
    <source>
        <dbReference type="PROSITE" id="PS50977"/>
    </source>
</evidence>
<dbReference type="PROSITE" id="PS50977">
    <property type="entry name" value="HTH_TETR_2"/>
    <property type="match status" value="1"/>
</dbReference>
<gene>
    <name evidence="6" type="ORF">CEV33_4959</name>
</gene>
<keyword evidence="7" id="KW-1185">Reference proteome</keyword>
<keyword evidence="3" id="KW-0804">Transcription</keyword>
<dbReference type="OrthoDB" id="9809772at2"/>
<dbReference type="PANTHER" id="PTHR47506">
    <property type="entry name" value="TRANSCRIPTIONAL REGULATORY PROTEIN"/>
    <property type="match status" value="1"/>
</dbReference>
<feature type="DNA-binding region" description="H-T-H motif" evidence="4">
    <location>
        <begin position="25"/>
        <end position="44"/>
    </location>
</feature>
<dbReference type="SUPFAM" id="SSF46689">
    <property type="entry name" value="Homeodomain-like"/>
    <property type="match status" value="1"/>
</dbReference>
<comment type="caution">
    <text evidence="6">The sequence shown here is derived from an EMBL/GenBank/DDBJ whole genome shotgun (WGS) entry which is preliminary data.</text>
</comment>